<name>A0A2H6KGR7_9APIC</name>
<comment type="caution">
    <text evidence="5">The sequence shown here is derived from an EMBL/GenBank/DDBJ whole genome shotgun (WGS) entry which is preliminary data.</text>
</comment>
<sequence length="218" mass="24501">MTDTLIGIRGKDFVAVACDTYEKYSIITIKNDDESKISKIGKSTVLLLGGPLGDRVHWGEQIKRTMKYYKYKNSQELSTSAAAHFIRLELAEYLRKSPYQVDMLIAGVDKDGPSLYWIDYLASCTAADTAVHGYGGFLLRGLLDKEYKPDMTREEAIALLKRCRQEVKNRFLLAQSNFSAKIIDEQGVHDVNIEGDEAPEIFRGHVQSATIPVDVTMQ</sequence>
<proteinExistence type="inferred from homology"/>
<evidence type="ECO:0000256" key="4">
    <source>
        <dbReference type="RuleBase" id="RU004203"/>
    </source>
</evidence>
<comment type="similarity">
    <text evidence="4">Belongs to the peptidase T1B family.</text>
</comment>
<keyword evidence="2 4" id="KW-0647">Proteasome</keyword>
<dbReference type="Pfam" id="PF00227">
    <property type="entry name" value="Proteasome"/>
    <property type="match status" value="1"/>
</dbReference>
<dbReference type="InterPro" id="IPR035206">
    <property type="entry name" value="Proteasome_beta2"/>
</dbReference>
<dbReference type="PROSITE" id="PS51476">
    <property type="entry name" value="PROTEASOME_BETA_2"/>
    <property type="match status" value="1"/>
</dbReference>
<comment type="subcellular location">
    <subcellularLocation>
        <location evidence="4">Cytoplasm</location>
    </subcellularLocation>
    <subcellularLocation>
        <location evidence="4">Nucleus</location>
    </subcellularLocation>
</comment>
<evidence type="ECO:0000256" key="3">
    <source>
        <dbReference type="ARBA" id="ARBA00023242"/>
    </source>
</evidence>
<dbReference type="CDD" id="cd03758">
    <property type="entry name" value="proteasome_beta_type_2"/>
    <property type="match status" value="1"/>
</dbReference>
<dbReference type="SUPFAM" id="SSF56235">
    <property type="entry name" value="N-terminal nucleophile aminohydrolases (Ntn hydrolases)"/>
    <property type="match status" value="1"/>
</dbReference>
<protein>
    <recommendedName>
        <fullName evidence="4">Proteasome subunit beta</fullName>
    </recommendedName>
</protein>
<reference evidence="5 6" key="1">
    <citation type="journal article" date="2017" name="BMC Genomics">
        <title>Whole-genome assembly of Babesia ovata and comparative genomics between closely related pathogens.</title>
        <authorList>
            <person name="Yamagishi J."/>
            <person name="Asada M."/>
            <person name="Hakimi H."/>
            <person name="Tanaka T.Q."/>
            <person name="Sugimoto C."/>
            <person name="Kawazu S."/>
        </authorList>
    </citation>
    <scope>NUCLEOTIDE SEQUENCE [LARGE SCALE GENOMIC DNA]</scope>
    <source>
        <strain evidence="5 6">Miyake</strain>
    </source>
</reference>
<dbReference type="GeneID" id="39875963"/>
<dbReference type="PROSITE" id="PS00854">
    <property type="entry name" value="PROTEASOME_BETA_1"/>
    <property type="match status" value="1"/>
</dbReference>
<dbReference type="OrthoDB" id="268428at2759"/>
<comment type="subunit">
    <text evidence="4">Component of the proteasome complex.</text>
</comment>
<evidence type="ECO:0000256" key="1">
    <source>
        <dbReference type="ARBA" id="ARBA00022490"/>
    </source>
</evidence>
<dbReference type="InterPro" id="IPR029055">
    <property type="entry name" value="Ntn_hydrolases_N"/>
</dbReference>
<dbReference type="InterPro" id="IPR001353">
    <property type="entry name" value="Proteasome_sua/b"/>
</dbReference>
<gene>
    <name evidence="5" type="ORF">BOVATA_036860</name>
</gene>
<evidence type="ECO:0000256" key="2">
    <source>
        <dbReference type="ARBA" id="ARBA00022942"/>
    </source>
</evidence>
<dbReference type="InterPro" id="IPR016050">
    <property type="entry name" value="Proteasome_bsu_CS"/>
</dbReference>
<dbReference type="RefSeq" id="XP_028868436.1">
    <property type="nucleotide sequence ID" value="XM_029012603.1"/>
</dbReference>
<keyword evidence="3 4" id="KW-0539">Nucleus</keyword>
<dbReference type="PANTHER" id="PTHR32194">
    <property type="entry name" value="METALLOPROTEASE TLDD"/>
    <property type="match status" value="1"/>
</dbReference>
<dbReference type="Proteomes" id="UP000236319">
    <property type="component" value="Unassembled WGS sequence"/>
</dbReference>
<dbReference type="GO" id="GO:0010498">
    <property type="term" value="P:proteasomal protein catabolic process"/>
    <property type="evidence" value="ECO:0007669"/>
    <property type="project" value="InterPro"/>
</dbReference>
<evidence type="ECO:0000313" key="5">
    <source>
        <dbReference type="EMBL" id="GBE62193.1"/>
    </source>
</evidence>
<dbReference type="GO" id="GO:0005634">
    <property type="term" value="C:nucleus"/>
    <property type="evidence" value="ECO:0007669"/>
    <property type="project" value="UniProtKB-SubCell"/>
</dbReference>
<comment type="function">
    <text evidence="4">Component of the proteasome, a multicatalytic proteinase complex which is characterized by its ability to cleave peptides with Arg, Phe, Tyr, Leu, and Glu adjacent to the leaving group at neutral or slightly basic pH. The proteasome has an ATP-dependent proteolytic activity.</text>
</comment>
<dbReference type="Gene3D" id="3.60.20.10">
    <property type="entry name" value="Glutamine Phosphoribosylpyrophosphate, subunit 1, domain 1"/>
    <property type="match status" value="1"/>
</dbReference>
<evidence type="ECO:0000313" key="6">
    <source>
        <dbReference type="Proteomes" id="UP000236319"/>
    </source>
</evidence>
<dbReference type="GO" id="GO:0005839">
    <property type="term" value="C:proteasome core complex"/>
    <property type="evidence" value="ECO:0007669"/>
    <property type="project" value="InterPro"/>
</dbReference>
<dbReference type="PANTHER" id="PTHR32194:SF2">
    <property type="entry name" value="PROTEASOME SUBUNIT BETA TYPE-1"/>
    <property type="match status" value="1"/>
</dbReference>
<keyword evidence="1 4" id="KW-0963">Cytoplasm</keyword>
<dbReference type="InterPro" id="IPR023333">
    <property type="entry name" value="Proteasome_suB-type"/>
</dbReference>
<keyword evidence="6" id="KW-1185">Reference proteome</keyword>
<dbReference type="VEuPathDB" id="PiroplasmaDB:BOVATA_036860"/>
<dbReference type="EMBL" id="BDSA01000004">
    <property type="protein sequence ID" value="GBE62193.1"/>
    <property type="molecule type" value="Genomic_DNA"/>
</dbReference>
<organism evidence="5 6">
    <name type="scientific">Babesia ovata</name>
    <dbReference type="NCBI Taxonomy" id="189622"/>
    <lineage>
        <taxon>Eukaryota</taxon>
        <taxon>Sar</taxon>
        <taxon>Alveolata</taxon>
        <taxon>Apicomplexa</taxon>
        <taxon>Aconoidasida</taxon>
        <taxon>Piroplasmida</taxon>
        <taxon>Babesiidae</taxon>
        <taxon>Babesia</taxon>
    </lineage>
</organism>
<dbReference type="GO" id="GO:0005737">
    <property type="term" value="C:cytoplasm"/>
    <property type="evidence" value="ECO:0007669"/>
    <property type="project" value="UniProtKB-SubCell"/>
</dbReference>
<dbReference type="AlphaFoldDB" id="A0A2H6KGR7"/>
<accession>A0A2H6KGR7</accession>